<evidence type="ECO:0000313" key="2">
    <source>
        <dbReference type="Proteomes" id="UP001333110"/>
    </source>
</evidence>
<keyword evidence="2" id="KW-1185">Reference proteome</keyword>
<evidence type="ECO:0000313" key="1">
    <source>
        <dbReference type="EMBL" id="KAK4822718.1"/>
    </source>
</evidence>
<accession>A0AAN7N6F2</accession>
<dbReference type="AlphaFoldDB" id="A0AAN7N6F2"/>
<dbReference type="EMBL" id="JAUNZN010000004">
    <property type="protein sequence ID" value="KAK4822718.1"/>
    <property type="molecule type" value="Genomic_DNA"/>
</dbReference>
<dbReference type="Proteomes" id="UP001333110">
    <property type="component" value="Unassembled WGS sequence"/>
</dbReference>
<comment type="caution">
    <text evidence="1">The sequence shown here is derived from an EMBL/GenBank/DDBJ whole genome shotgun (WGS) entry which is preliminary data.</text>
</comment>
<proteinExistence type="predicted"/>
<organism evidence="1 2">
    <name type="scientific">Mycteria americana</name>
    <name type="common">Wood stork</name>
    <dbReference type="NCBI Taxonomy" id="33587"/>
    <lineage>
        <taxon>Eukaryota</taxon>
        <taxon>Metazoa</taxon>
        <taxon>Chordata</taxon>
        <taxon>Craniata</taxon>
        <taxon>Vertebrata</taxon>
        <taxon>Euteleostomi</taxon>
        <taxon>Archelosauria</taxon>
        <taxon>Archosauria</taxon>
        <taxon>Dinosauria</taxon>
        <taxon>Saurischia</taxon>
        <taxon>Theropoda</taxon>
        <taxon>Coelurosauria</taxon>
        <taxon>Aves</taxon>
        <taxon>Neognathae</taxon>
        <taxon>Neoaves</taxon>
        <taxon>Aequornithes</taxon>
        <taxon>Ciconiiformes</taxon>
        <taxon>Ciconiidae</taxon>
        <taxon>Mycteria</taxon>
    </lineage>
</organism>
<gene>
    <name evidence="1" type="ORF">QYF61_019715</name>
</gene>
<reference evidence="1 2" key="1">
    <citation type="journal article" date="2023" name="J. Hered.">
        <title>Chromosome-level genome of the wood stork (Mycteria americana) provides insight into avian chromosome evolution.</title>
        <authorList>
            <person name="Flamio R. Jr."/>
            <person name="Ramstad K.M."/>
        </authorList>
    </citation>
    <scope>NUCLEOTIDE SEQUENCE [LARGE SCALE GENOMIC DNA]</scope>
    <source>
        <strain evidence="1">JAX WOST 10</strain>
    </source>
</reference>
<name>A0AAN7N6F2_MYCAM</name>
<sequence length="280" mass="31198">MRVVRHWHRLPREVVDAPSLETFKVRLDGALSNMIELKMSLLIAGGLMGKINIQWLQRRKGGLFGQSLKRSVRITVYMKRCADLCQKPQESSSERSSCEGHGRIQAAQMGIGVEKPMPDSLSPVPRRNKITAVLLGFSLGPWEGVAATRGSLYRSRLTQTVRNLRHKGLVYGLWDDPIQSTIFSVEAHAGIRGADHCYRERTKPRSCCTRAGARSCQPPSALAPQYSIAVTRLKQPTVLTRWEQPETAKDTYTPTYRAAALLQGNKPRGLFVKKGAVPKP</sequence>
<protein>
    <submittedName>
        <fullName evidence="1">Uncharacterized protein</fullName>
    </submittedName>
</protein>